<evidence type="ECO:0000259" key="11">
    <source>
        <dbReference type="Pfam" id="PF07992"/>
    </source>
</evidence>
<keyword evidence="3" id="KW-0285">Flavoprotein</keyword>
<dbReference type="Pfam" id="PF22366">
    <property type="entry name" value="NDH2_C"/>
    <property type="match status" value="1"/>
</dbReference>
<proteinExistence type="inferred from homology"/>
<gene>
    <name evidence="13" type="ORF">FisN_19Hh240</name>
</gene>
<dbReference type="Pfam" id="PF07992">
    <property type="entry name" value="Pyr_redox_2"/>
    <property type="match status" value="1"/>
</dbReference>
<dbReference type="InterPro" id="IPR045024">
    <property type="entry name" value="NDH-2"/>
</dbReference>
<accession>A0A1Z5K0M5</accession>
<feature type="domain" description="FAD/NAD(P)-binding" evidence="11">
    <location>
        <begin position="36"/>
        <end position="393"/>
    </location>
</feature>
<comment type="similarity">
    <text evidence="1">Belongs to the NADH dehydrogenase family.</text>
</comment>
<evidence type="ECO:0000259" key="12">
    <source>
        <dbReference type="Pfam" id="PF22366"/>
    </source>
</evidence>
<dbReference type="InParanoid" id="A0A1Z5K0M5"/>
<evidence type="ECO:0000256" key="4">
    <source>
        <dbReference type="ARBA" id="ARBA00022827"/>
    </source>
</evidence>
<dbReference type="GO" id="GO:0005739">
    <property type="term" value="C:mitochondrion"/>
    <property type="evidence" value="ECO:0007669"/>
    <property type="project" value="UniProtKB-ARBA"/>
</dbReference>
<feature type="compositionally biased region" description="Polar residues" evidence="10">
    <location>
        <begin position="286"/>
        <end position="302"/>
    </location>
</feature>
<dbReference type="FunCoup" id="A0A1Z5K0M5">
    <property type="interactions" value="95"/>
</dbReference>
<dbReference type="InterPro" id="IPR023753">
    <property type="entry name" value="FAD/NAD-binding_dom"/>
</dbReference>
<protein>
    <recommendedName>
        <fullName evidence="2">NADH:ubiquinone reductase (non-electrogenic)</fullName>
        <ecNumber evidence="2">1.6.5.9</ecNumber>
    </recommendedName>
</protein>
<evidence type="ECO:0000256" key="9">
    <source>
        <dbReference type="ARBA" id="ARBA00049010"/>
    </source>
</evidence>
<comment type="catalytic activity">
    <reaction evidence="8">
        <text>a quinone + NADH + H(+) = a quinol + NAD(+)</text>
        <dbReference type="Rhea" id="RHEA:46160"/>
        <dbReference type="ChEBI" id="CHEBI:15378"/>
        <dbReference type="ChEBI" id="CHEBI:24646"/>
        <dbReference type="ChEBI" id="CHEBI:57540"/>
        <dbReference type="ChEBI" id="CHEBI:57945"/>
        <dbReference type="ChEBI" id="CHEBI:132124"/>
        <dbReference type="EC" id="1.6.5.9"/>
    </reaction>
</comment>
<dbReference type="PANTHER" id="PTHR43706">
    <property type="entry name" value="NADH DEHYDROGENASE"/>
    <property type="match status" value="1"/>
</dbReference>
<keyword evidence="6" id="KW-0560">Oxidoreductase</keyword>
<keyword evidence="4" id="KW-0274">FAD</keyword>
<dbReference type="Proteomes" id="UP000198406">
    <property type="component" value="Unassembled WGS sequence"/>
</dbReference>
<comment type="caution">
    <text evidence="13">The sequence shown here is derived from an EMBL/GenBank/DDBJ whole genome shotgun (WGS) entry which is preliminary data.</text>
</comment>
<evidence type="ECO:0000256" key="10">
    <source>
        <dbReference type="SAM" id="MobiDB-lite"/>
    </source>
</evidence>
<feature type="domain" description="External alternative NADH-ubiquinone oxidoreductase-like C-terminal" evidence="12">
    <location>
        <begin position="452"/>
        <end position="515"/>
    </location>
</feature>
<comment type="catalytic activity">
    <reaction evidence="9">
        <text>a ubiquinone + NADH + H(+) = a ubiquinol + NAD(+)</text>
        <dbReference type="Rhea" id="RHEA:23152"/>
        <dbReference type="Rhea" id="RHEA-COMP:9565"/>
        <dbReference type="Rhea" id="RHEA-COMP:9566"/>
        <dbReference type="ChEBI" id="CHEBI:15378"/>
        <dbReference type="ChEBI" id="CHEBI:16389"/>
        <dbReference type="ChEBI" id="CHEBI:17976"/>
        <dbReference type="ChEBI" id="CHEBI:57540"/>
        <dbReference type="ChEBI" id="CHEBI:57945"/>
    </reaction>
</comment>
<keyword evidence="14" id="KW-1185">Reference proteome</keyword>
<evidence type="ECO:0000313" key="14">
    <source>
        <dbReference type="Proteomes" id="UP000198406"/>
    </source>
</evidence>
<evidence type="ECO:0000313" key="13">
    <source>
        <dbReference type="EMBL" id="GAX19656.1"/>
    </source>
</evidence>
<dbReference type="EMBL" id="BDSP01000137">
    <property type="protein sequence ID" value="GAX19656.1"/>
    <property type="molecule type" value="Genomic_DNA"/>
</dbReference>
<dbReference type="SUPFAM" id="SSF51905">
    <property type="entry name" value="FAD/NAD(P)-binding domain"/>
    <property type="match status" value="2"/>
</dbReference>
<dbReference type="Gene3D" id="3.50.50.100">
    <property type="match status" value="1"/>
</dbReference>
<evidence type="ECO:0000256" key="7">
    <source>
        <dbReference type="ARBA" id="ARBA00023027"/>
    </source>
</evidence>
<reference evidence="13 14" key="1">
    <citation type="journal article" date="2015" name="Plant Cell">
        <title>Oil accumulation by the oleaginous diatom Fistulifera solaris as revealed by the genome and transcriptome.</title>
        <authorList>
            <person name="Tanaka T."/>
            <person name="Maeda Y."/>
            <person name="Veluchamy A."/>
            <person name="Tanaka M."/>
            <person name="Abida H."/>
            <person name="Marechal E."/>
            <person name="Bowler C."/>
            <person name="Muto M."/>
            <person name="Sunaga Y."/>
            <person name="Tanaka M."/>
            <person name="Yoshino T."/>
            <person name="Taniguchi T."/>
            <person name="Fukuda Y."/>
            <person name="Nemoto M."/>
            <person name="Matsumoto M."/>
            <person name="Wong P.S."/>
            <person name="Aburatani S."/>
            <person name="Fujibuchi W."/>
        </authorList>
    </citation>
    <scope>NUCLEOTIDE SEQUENCE [LARGE SCALE GENOMIC DNA]</scope>
    <source>
        <strain evidence="13 14">JPCC DA0580</strain>
    </source>
</reference>
<evidence type="ECO:0000256" key="2">
    <source>
        <dbReference type="ARBA" id="ARBA00012637"/>
    </source>
</evidence>
<evidence type="ECO:0000256" key="3">
    <source>
        <dbReference type="ARBA" id="ARBA00022630"/>
    </source>
</evidence>
<dbReference type="AlphaFoldDB" id="A0A1Z5K0M5"/>
<keyword evidence="5" id="KW-0809">Transit peptide</keyword>
<keyword evidence="7" id="KW-0520">NAD</keyword>
<dbReference type="InterPro" id="IPR054585">
    <property type="entry name" value="NDH2-like_C"/>
</dbReference>
<evidence type="ECO:0000256" key="1">
    <source>
        <dbReference type="ARBA" id="ARBA00005272"/>
    </source>
</evidence>
<name>A0A1Z5K0M5_FISSO</name>
<organism evidence="13 14">
    <name type="scientific">Fistulifera solaris</name>
    <name type="common">Oleaginous diatom</name>
    <dbReference type="NCBI Taxonomy" id="1519565"/>
    <lineage>
        <taxon>Eukaryota</taxon>
        <taxon>Sar</taxon>
        <taxon>Stramenopiles</taxon>
        <taxon>Ochrophyta</taxon>
        <taxon>Bacillariophyta</taxon>
        <taxon>Bacillariophyceae</taxon>
        <taxon>Bacillariophycidae</taxon>
        <taxon>Naviculales</taxon>
        <taxon>Naviculaceae</taxon>
        <taxon>Fistulifera</taxon>
    </lineage>
</organism>
<evidence type="ECO:0000256" key="8">
    <source>
        <dbReference type="ARBA" id="ARBA00047599"/>
    </source>
</evidence>
<dbReference type="OrthoDB" id="3244603at2759"/>
<dbReference type="PRINTS" id="PR00368">
    <property type="entry name" value="FADPNR"/>
</dbReference>
<evidence type="ECO:0000256" key="5">
    <source>
        <dbReference type="ARBA" id="ARBA00022946"/>
    </source>
</evidence>
<dbReference type="PANTHER" id="PTHR43706:SF47">
    <property type="entry name" value="EXTERNAL NADH-UBIQUINONE OXIDOREDUCTASE 1, MITOCHONDRIAL-RELATED"/>
    <property type="match status" value="1"/>
</dbReference>
<dbReference type="EC" id="1.6.5.9" evidence="2"/>
<evidence type="ECO:0000256" key="6">
    <source>
        <dbReference type="ARBA" id="ARBA00023002"/>
    </source>
</evidence>
<feature type="region of interest" description="Disordered" evidence="10">
    <location>
        <begin position="286"/>
        <end position="307"/>
    </location>
</feature>
<dbReference type="GO" id="GO:0050136">
    <property type="term" value="F:NADH dehydrogenase (quinone) (non-electrogenic) activity"/>
    <property type="evidence" value="ECO:0007669"/>
    <property type="project" value="UniProtKB-EC"/>
</dbReference>
<dbReference type="InterPro" id="IPR036188">
    <property type="entry name" value="FAD/NAD-bd_sf"/>
</dbReference>
<sequence>MILLSRTLLRTPGTIAGTTLLFPQRALATSATKKPRVVILGSGWAGNTLARRLDKQKYDVRLISPANHFLFTSLLPSTAVGTLEFRAIQEPVRTIAGLGEYYQAKALSLGVTEEGKTVVHCADLFKGHEFPVRYDYLVVAAGNKTNTFQTPGIAEREGKEVFFLKHLYHARQIRNRVLECFERASNPNITDFERDRLLSFVIVGGGPTSCEFTTELYDFLQQDVVQWYPDLMPHVRVTLVEAGPGLLGSFHQSLADYYLKKLKEKKIDVRLSMAVIGVELRPYAKANSTSDESPNSDVTNDPNHPHRSSALGQYTVAQFADGTELPFGTMVWSAGLAPVRFVKDAGFQLQRGRIVVDEYLRVPDHENVFALGDCAALVSGPLPPTASVAEQQAYYLGDCFNKYYYEAATRKEPLPLPGPVAPALMPWKLLEFLNPILCKSQPEFTYKNRGMMAGMGFGGGVTDLTNTDLPSPKTTMSGTAAFVTWRTTYLTKQLSWKNMMLIPMYWFKAMVFGRDISRF</sequence>